<dbReference type="EMBL" id="BJCE01000197">
    <property type="protein sequence ID" value="GCL39018.1"/>
    <property type="molecule type" value="Genomic_DNA"/>
</dbReference>
<keyword evidence="2" id="KW-1133">Transmembrane helix</keyword>
<evidence type="ECO:0000256" key="1">
    <source>
        <dbReference type="SAM" id="MobiDB-lite"/>
    </source>
</evidence>
<name>A0A480A6R5_9CYAN</name>
<dbReference type="RefSeq" id="WP_137668729.1">
    <property type="nucleotide sequence ID" value="NZ_BJCE01000197.1"/>
</dbReference>
<keyword evidence="2" id="KW-0812">Transmembrane</keyword>
<evidence type="ECO:0000313" key="4">
    <source>
        <dbReference type="Proteomes" id="UP000300142"/>
    </source>
</evidence>
<feature type="region of interest" description="Disordered" evidence="1">
    <location>
        <begin position="143"/>
        <end position="164"/>
    </location>
</feature>
<dbReference type="AlphaFoldDB" id="A0A480A6R5"/>
<comment type="caution">
    <text evidence="3">The sequence shown here is derived from an EMBL/GenBank/DDBJ whole genome shotgun (WGS) entry which is preliminary data.</text>
</comment>
<keyword evidence="4" id="KW-1185">Reference proteome</keyword>
<evidence type="ECO:0000256" key="2">
    <source>
        <dbReference type="SAM" id="Phobius"/>
    </source>
</evidence>
<reference evidence="4" key="1">
    <citation type="submission" date="2019-02" db="EMBL/GenBank/DDBJ databases">
        <title>Draft genome sequence of Sphaerospermopsis reniformis NIES-1949.</title>
        <authorList>
            <person name="Yamaguchi H."/>
            <person name="Suzuki S."/>
            <person name="Kawachi M."/>
        </authorList>
    </citation>
    <scope>NUCLEOTIDE SEQUENCE [LARGE SCALE GENOMIC DNA]</scope>
    <source>
        <strain evidence="4">NIES-1949</strain>
    </source>
</reference>
<protein>
    <submittedName>
        <fullName evidence="3">Uncharacterized protein</fullName>
    </submittedName>
</protein>
<keyword evidence="2" id="KW-0472">Membrane</keyword>
<evidence type="ECO:0000313" key="3">
    <source>
        <dbReference type="EMBL" id="GCL39018.1"/>
    </source>
</evidence>
<organism evidence="3 4">
    <name type="scientific">Sphaerospermopsis reniformis</name>
    <dbReference type="NCBI Taxonomy" id="531300"/>
    <lineage>
        <taxon>Bacteria</taxon>
        <taxon>Bacillati</taxon>
        <taxon>Cyanobacteriota</taxon>
        <taxon>Cyanophyceae</taxon>
        <taxon>Nostocales</taxon>
        <taxon>Aphanizomenonaceae</taxon>
        <taxon>Sphaerospermopsis</taxon>
    </lineage>
</organism>
<dbReference type="Proteomes" id="UP000300142">
    <property type="component" value="Unassembled WGS sequence"/>
</dbReference>
<feature type="transmembrane region" description="Helical" evidence="2">
    <location>
        <begin position="117"/>
        <end position="136"/>
    </location>
</feature>
<accession>A0A480A6R5</accession>
<gene>
    <name evidence="3" type="ORF">SR1949_41390</name>
</gene>
<proteinExistence type="predicted"/>
<sequence>MNNLPFNEELSKQASQTADYYAKRNKIIDFEIAIDFWIDTLGLCEDIDKEDVEQAKTVCEQTFFLVRTKVNNIIPQDKRIQQNYRQVMEKFLDLEHLNLQQQKGQNSQEVSVFLSNYLLLCFGFFIIASVLVYGIYIRNKASGSKQPGTVNDEPANQSCKQPNNLSGVTIPQTPKGKAIQYQNFSVVFVVNVSHQNIIDNIKRSGFITPEISDGLCRATKALWAGKSSDFSRTQLNQRWISSQENTSPDIESTFDVHLIWVEFKESELHPGFKENKKLSARLAAFQWLAKIRPRANVSQRLPDISYTQTEVYRL</sequence>